<feature type="region of interest" description="Disordered" evidence="1">
    <location>
        <begin position="70"/>
        <end position="102"/>
    </location>
</feature>
<keyword evidence="2" id="KW-0472">Membrane</keyword>
<sequence length="124" mass="13919">QITEEDVNSRSHQVLAMQLMVLNSLLMFDLVFMFFLFLVGVSCVLYYVPPRRAKTPHSLRPSALLTPVHGHHRHKTLLPTTPTLPPPPPPPPLHQNSKPPHSALPLHSYVLCCSRPPHIPPQPV</sequence>
<feature type="compositionally biased region" description="Pro residues" evidence="1">
    <location>
        <begin position="82"/>
        <end position="93"/>
    </location>
</feature>
<evidence type="ECO:0000256" key="2">
    <source>
        <dbReference type="SAM" id="Phobius"/>
    </source>
</evidence>
<dbReference type="EMBL" id="CADCXU010009750">
    <property type="protein sequence ID" value="CAB0000651.1"/>
    <property type="molecule type" value="Genomic_DNA"/>
</dbReference>
<dbReference type="Proteomes" id="UP000479000">
    <property type="component" value="Unassembled WGS sequence"/>
</dbReference>
<evidence type="ECO:0000256" key="1">
    <source>
        <dbReference type="SAM" id="MobiDB-lite"/>
    </source>
</evidence>
<dbReference type="OrthoDB" id="10254973at2759"/>
<name>A0A6H5GEY8_9HEMI</name>
<protein>
    <submittedName>
        <fullName evidence="3">Uncharacterized protein</fullName>
    </submittedName>
</protein>
<accession>A0A6H5GEY8</accession>
<evidence type="ECO:0000313" key="4">
    <source>
        <dbReference type="Proteomes" id="UP000479000"/>
    </source>
</evidence>
<proteinExistence type="predicted"/>
<feature type="non-terminal residue" evidence="3">
    <location>
        <position position="1"/>
    </location>
</feature>
<organism evidence="3 4">
    <name type="scientific">Nesidiocoris tenuis</name>
    <dbReference type="NCBI Taxonomy" id="355587"/>
    <lineage>
        <taxon>Eukaryota</taxon>
        <taxon>Metazoa</taxon>
        <taxon>Ecdysozoa</taxon>
        <taxon>Arthropoda</taxon>
        <taxon>Hexapoda</taxon>
        <taxon>Insecta</taxon>
        <taxon>Pterygota</taxon>
        <taxon>Neoptera</taxon>
        <taxon>Paraneoptera</taxon>
        <taxon>Hemiptera</taxon>
        <taxon>Heteroptera</taxon>
        <taxon>Panheteroptera</taxon>
        <taxon>Cimicomorpha</taxon>
        <taxon>Miridae</taxon>
        <taxon>Dicyphina</taxon>
        <taxon>Nesidiocoris</taxon>
    </lineage>
</organism>
<keyword evidence="2" id="KW-1133">Transmembrane helix</keyword>
<feature type="transmembrane region" description="Helical" evidence="2">
    <location>
        <begin position="25"/>
        <end position="48"/>
    </location>
</feature>
<evidence type="ECO:0000313" key="3">
    <source>
        <dbReference type="EMBL" id="CAB0000651.1"/>
    </source>
</evidence>
<dbReference type="AlphaFoldDB" id="A0A6H5GEY8"/>
<keyword evidence="2" id="KW-0812">Transmembrane</keyword>
<keyword evidence="4" id="KW-1185">Reference proteome</keyword>
<reference evidence="3 4" key="1">
    <citation type="submission" date="2020-02" db="EMBL/GenBank/DDBJ databases">
        <authorList>
            <person name="Ferguson B K."/>
        </authorList>
    </citation>
    <scope>NUCLEOTIDE SEQUENCE [LARGE SCALE GENOMIC DNA]</scope>
</reference>
<gene>
    <name evidence="3" type="ORF">NTEN_LOCUS6438</name>
</gene>